<dbReference type="Proteomes" id="UP000467700">
    <property type="component" value="Unassembled WGS sequence"/>
</dbReference>
<keyword evidence="4" id="KW-1185">Reference proteome</keyword>
<dbReference type="PANTHER" id="PTHR38248:SF2">
    <property type="entry name" value="FUNK1 11"/>
    <property type="match status" value="1"/>
</dbReference>
<dbReference type="SUPFAM" id="SSF56112">
    <property type="entry name" value="Protein kinase-like (PK-like)"/>
    <property type="match status" value="1"/>
</dbReference>
<dbReference type="InterPro" id="IPR040976">
    <property type="entry name" value="Pkinase_fungal"/>
</dbReference>
<dbReference type="EMBL" id="CACVBS010000045">
    <property type="protein sequence ID" value="CAA7264596.1"/>
    <property type="molecule type" value="Genomic_DNA"/>
</dbReference>
<feature type="region of interest" description="Disordered" evidence="1">
    <location>
        <begin position="1"/>
        <end position="20"/>
    </location>
</feature>
<evidence type="ECO:0000313" key="4">
    <source>
        <dbReference type="Proteomes" id="UP000467700"/>
    </source>
</evidence>
<dbReference type="PANTHER" id="PTHR38248">
    <property type="entry name" value="FUNK1 6"/>
    <property type="match status" value="1"/>
</dbReference>
<feature type="domain" description="Fungal-type protein kinase" evidence="2">
    <location>
        <begin position="142"/>
        <end position="265"/>
    </location>
</feature>
<proteinExistence type="predicted"/>
<organism evidence="3 4">
    <name type="scientific">Cyclocybe aegerita</name>
    <name type="common">Black poplar mushroom</name>
    <name type="synonym">Agrocybe aegerita</name>
    <dbReference type="NCBI Taxonomy" id="1973307"/>
    <lineage>
        <taxon>Eukaryota</taxon>
        <taxon>Fungi</taxon>
        <taxon>Dikarya</taxon>
        <taxon>Basidiomycota</taxon>
        <taxon>Agaricomycotina</taxon>
        <taxon>Agaricomycetes</taxon>
        <taxon>Agaricomycetidae</taxon>
        <taxon>Agaricales</taxon>
        <taxon>Agaricineae</taxon>
        <taxon>Bolbitiaceae</taxon>
        <taxon>Cyclocybe</taxon>
    </lineage>
</organism>
<evidence type="ECO:0000256" key="1">
    <source>
        <dbReference type="SAM" id="MobiDB-lite"/>
    </source>
</evidence>
<dbReference type="OrthoDB" id="5569250at2759"/>
<dbReference type="Pfam" id="PF17667">
    <property type="entry name" value="Pkinase_fungal"/>
    <property type="match status" value="1"/>
</dbReference>
<sequence length="395" mass="44621">MDLPEGGRQGISTRRTAGNLARQWRTEPVKNVSLTAEPFECIRQPNGIVKEFTINIDDSARLVSKPHCIAGRATSVFPLPDLTSIQVPSTQTLSGEVPTTRNYVWTGQTNANNYIKNLPSLPIWSFVQFTDPTAATYNLVIRASRVTQLLIFEELKPIHKEVTGLEFIKAWAEVVKCHRFLHECGFEHSDPSLWNMMYDVRRRCGVLTDFDLALPPGSSTPAGFERTGTVPFMSLELLTPAYWDGKILRRYRHVLEALIWVLVFVLMTYNDKKLGEDRMGTGAWTTSNYLQCAKEKDHFLLSGEFIVQNSFGGPEAELASELIGWLGSERLRLATATRPGRAYRQHAQLEAIQVPLSSKQKQVQEDKEVWDKFTEVILSVAQEFTMLSEVSNILN</sequence>
<dbReference type="AlphaFoldDB" id="A0A8S0WSK1"/>
<protein>
    <recommendedName>
        <fullName evidence="2">Fungal-type protein kinase domain-containing protein</fullName>
    </recommendedName>
</protein>
<accession>A0A8S0WSK1</accession>
<comment type="caution">
    <text evidence="3">The sequence shown here is derived from an EMBL/GenBank/DDBJ whole genome shotgun (WGS) entry which is preliminary data.</text>
</comment>
<dbReference type="InterPro" id="IPR011009">
    <property type="entry name" value="Kinase-like_dom_sf"/>
</dbReference>
<evidence type="ECO:0000313" key="3">
    <source>
        <dbReference type="EMBL" id="CAA7264596.1"/>
    </source>
</evidence>
<evidence type="ECO:0000259" key="2">
    <source>
        <dbReference type="Pfam" id="PF17667"/>
    </source>
</evidence>
<name>A0A8S0WSK1_CYCAE</name>
<gene>
    <name evidence="3" type="ORF">AAE3_LOCUS6774</name>
</gene>
<reference evidence="3 4" key="1">
    <citation type="submission" date="2020-01" db="EMBL/GenBank/DDBJ databases">
        <authorList>
            <person name="Gupta K D."/>
        </authorList>
    </citation>
    <scope>NUCLEOTIDE SEQUENCE [LARGE SCALE GENOMIC DNA]</scope>
</reference>